<evidence type="ECO:0000256" key="10">
    <source>
        <dbReference type="ARBA" id="ARBA00023118"/>
    </source>
</evidence>
<keyword evidence="10" id="KW-0051">Antiviral defense</keyword>
<name>A0A949JX96_9FIRM</name>
<dbReference type="Pfam" id="PF18211">
    <property type="entry name" value="Csm1_B"/>
    <property type="match status" value="1"/>
</dbReference>
<comment type="caution">
    <text evidence="13">The sequence shown here is derived from an EMBL/GenBank/DDBJ whole genome shotgun (WGS) entry which is preliminary data.</text>
</comment>
<dbReference type="PROSITE" id="PS50887">
    <property type="entry name" value="GGDEF"/>
    <property type="match status" value="1"/>
</dbReference>
<keyword evidence="9" id="KW-0067">ATP-binding</keyword>
<keyword evidence="7" id="KW-0378">Hydrolase</keyword>
<dbReference type="GO" id="GO:0005524">
    <property type="term" value="F:ATP binding"/>
    <property type="evidence" value="ECO:0007669"/>
    <property type="project" value="UniProtKB-KW"/>
</dbReference>
<protein>
    <recommendedName>
        <fullName evidence="2">CRISPR system single-strand-specific deoxyribonuclease Cas10/Csm1 (subtype III-A)</fullName>
    </recommendedName>
    <alternativeName>
        <fullName evidence="11">Cyclic oligoadenylate synthase</fullName>
    </alternativeName>
</protein>
<accession>A0A949JX96</accession>
<keyword evidence="8" id="KW-0269">Exonuclease</keyword>
<comment type="similarity">
    <text evidence="1">Belongs to the CRISPR-associated Cas10/Csm1 family.</text>
</comment>
<keyword evidence="3" id="KW-0808">Transferase</keyword>
<dbReference type="NCBIfam" id="TIGR02578">
    <property type="entry name" value="cas_TM1811_Csm1"/>
    <property type="match status" value="1"/>
</dbReference>
<sequence>MKDTTYKVILCGLFHDVGRIVCKAYPEVYGQSYETAVVQWLMENKVMEDIEVLQSLPGSGLVVKGNEQAGKGSGLPAYIISIANYILTEMKRQELTGQITNRNDLRRLESVFNYLNGRSDTIFYEPKYSDPLFYPVEKGQFKAWSKEDFEDCLRQFAGDVQEHGIGPDKLNSLIESEKKWFSAVGSAGYDGLDDDISLFDRNNMLAALGSCISEFLDWNKRTGEADEIVLDKEAFTERKAFLLYTSDISGVQQFIYMIKSDNVLKTLRSRSFFLEIFMEHYIDELLSVLGLSRANLIYSGGAHCYLLLPNTEAVSDSLKLWNSTVNKWFRDNFDTHLYMASAWVPCSAKEMMNIPAEEKTYQRIFRSLSNQISKCKMQRYTPDELRELNGNNEAGGGRECKVCGSTDKLLQEEDICAWCHGFAEFSKRILQPDGVLVIYESKISGQAGLSVPVIDGGNAGEAFLYVFRPMELQQGLKADGIRRIYVKNNSPIPESGANRIYMGDYYYSDLLSVMAEKAKGIGKIGVLRLDVDNLGATFISGFQMDGEVIPSRKEKYVTLTRTAVLSRKLSLFFKNYMNQILQGDESNPSLKVDVVYSGGDDVFLIGAWSDIVDASIRIQESFQRYTAGKLSLSGGIGIFDLKYPVHRSAERTAELEVMAKALPGKNAVVLFDDSHVYPWSEFRNGVINEKLSVLKRFFHSDYQERGNAFLYRILEFLRGTDEKINIARYAYLLATMKPDEADEEKSQIYTEFSRFMYQWILEEMDREELITAIYVFLYLNRIKDKEETV</sequence>
<feature type="domain" description="GGDEF" evidence="12">
    <location>
        <begin position="522"/>
        <end position="673"/>
    </location>
</feature>
<dbReference type="RefSeq" id="WP_238720531.1">
    <property type="nucleotide sequence ID" value="NZ_JAHQCW010000003.1"/>
</dbReference>
<dbReference type="Pfam" id="PF20824">
    <property type="entry name" value="Cmr2_hel_dom2"/>
    <property type="match status" value="1"/>
</dbReference>
<keyword evidence="14" id="KW-1185">Reference proteome</keyword>
<evidence type="ECO:0000313" key="14">
    <source>
        <dbReference type="Proteomes" id="UP000712157"/>
    </source>
</evidence>
<dbReference type="GO" id="GO:0004527">
    <property type="term" value="F:exonuclease activity"/>
    <property type="evidence" value="ECO:0007669"/>
    <property type="project" value="UniProtKB-KW"/>
</dbReference>
<dbReference type="Pfam" id="PF22335">
    <property type="entry name" value="Cas10-Cmr2_palm2"/>
    <property type="match status" value="1"/>
</dbReference>
<evidence type="ECO:0000256" key="7">
    <source>
        <dbReference type="ARBA" id="ARBA00022801"/>
    </source>
</evidence>
<dbReference type="InterPro" id="IPR054767">
    <property type="entry name" value="Cas10-Cmr2_palm2"/>
</dbReference>
<dbReference type="InterPro" id="IPR048693">
    <property type="entry name" value="Cmr2-like_C"/>
</dbReference>
<organism evidence="13 14">
    <name type="scientific">Diplocloster agilis</name>
    <dbReference type="NCBI Taxonomy" id="2850323"/>
    <lineage>
        <taxon>Bacteria</taxon>
        <taxon>Bacillati</taxon>
        <taxon>Bacillota</taxon>
        <taxon>Clostridia</taxon>
        <taxon>Lachnospirales</taxon>
        <taxon>Lachnospiraceae</taxon>
        <taxon>Diplocloster</taxon>
    </lineage>
</organism>
<dbReference type="InterPro" id="IPR043128">
    <property type="entry name" value="Rev_trsase/Diguanyl_cyclase"/>
</dbReference>
<dbReference type="InterPro" id="IPR013408">
    <property type="entry name" value="Cas10/Csm1"/>
</dbReference>
<gene>
    <name evidence="13" type="primary">cas10</name>
    <name evidence="13" type="ORF">KTH89_02720</name>
</gene>
<proteinExistence type="inferred from homology"/>
<dbReference type="Proteomes" id="UP000712157">
    <property type="component" value="Unassembled WGS sequence"/>
</dbReference>
<evidence type="ECO:0000256" key="4">
    <source>
        <dbReference type="ARBA" id="ARBA00022722"/>
    </source>
</evidence>
<dbReference type="PANTHER" id="PTHR36528">
    <property type="entry name" value="CRISPR SYSTEM SINGLE-STRAND-SPECIFIC DEOXYRIBONUCLEASE CAS10/CSM1 (SUBTYPE III-A)"/>
    <property type="match status" value="1"/>
</dbReference>
<evidence type="ECO:0000256" key="1">
    <source>
        <dbReference type="ARBA" id="ARBA00005700"/>
    </source>
</evidence>
<keyword evidence="5" id="KW-0547">Nucleotide-binding</keyword>
<evidence type="ECO:0000256" key="11">
    <source>
        <dbReference type="ARBA" id="ARBA00032922"/>
    </source>
</evidence>
<dbReference type="PANTHER" id="PTHR36528:SF1">
    <property type="entry name" value="CRISPR SYSTEM SINGLE-STRAND-SPECIFIC DEOXYRIBONUCLEASE CAS10_CSM1 (SUBTYPE III-A)"/>
    <property type="match status" value="1"/>
</dbReference>
<dbReference type="InterPro" id="IPR000160">
    <property type="entry name" value="GGDEF_dom"/>
</dbReference>
<dbReference type="InterPro" id="IPR041062">
    <property type="entry name" value="Csm1_B"/>
</dbReference>
<dbReference type="GO" id="GO:0004519">
    <property type="term" value="F:endonuclease activity"/>
    <property type="evidence" value="ECO:0007669"/>
    <property type="project" value="UniProtKB-KW"/>
</dbReference>
<dbReference type="InterPro" id="IPR052117">
    <property type="entry name" value="Cas10/Csm1_subtype-III-A"/>
</dbReference>
<evidence type="ECO:0000256" key="2">
    <source>
        <dbReference type="ARBA" id="ARBA00014333"/>
    </source>
</evidence>
<evidence type="ECO:0000313" key="13">
    <source>
        <dbReference type="EMBL" id="MBU9735432.1"/>
    </source>
</evidence>
<dbReference type="GO" id="GO:0051607">
    <property type="term" value="P:defense response to virus"/>
    <property type="evidence" value="ECO:0007669"/>
    <property type="project" value="UniProtKB-KW"/>
</dbReference>
<evidence type="ECO:0000259" key="12">
    <source>
        <dbReference type="PROSITE" id="PS50887"/>
    </source>
</evidence>
<evidence type="ECO:0000256" key="3">
    <source>
        <dbReference type="ARBA" id="ARBA00022679"/>
    </source>
</evidence>
<evidence type="ECO:0000256" key="5">
    <source>
        <dbReference type="ARBA" id="ARBA00022741"/>
    </source>
</evidence>
<reference evidence="13" key="1">
    <citation type="submission" date="2021-06" db="EMBL/GenBank/DDBJ databases">
        <title>Description of novel taxa of the family Lachnospiraceae.</title>
        <authorList>
            <person name="Chaplin A.V."/>
            <person name="Sokolova S.R."/>
            <person name="Pikina A.P."/>
            <person name="Korzhanova M."/>
            <person name="Belova V."/>
            <person name="Korostin D."/>
            <person name="Efimov B.A."/>
        </authorList>
    </citation>
    <scope>NUCLEOTIDE SEQUENCE</scope>
    <source>
        <strain evidence="13">ASD5720</strain>
    </source>
</reference>
<keyword evidence="6" id="KW-0255">Endonuclease</keyword>
<evidence type="ECO:0000256" key="8">
    <source>
        <dbReference type="ARBA" id="ARBA00022839"/>
    </source>
</evidence>
<dbReference type="Gene3D" id="3.30.70.270">
    <property type="match status" value="1"/>
</dbReference>
<evidence type="ECO:0000256" key="6">
    <source>
        <dbReference type="ARBA" id="ARBA00022759"/>
    </source>
</evidence>
<dbReference type="EMBL" id="JAHQCW010000003">
    <property type="protein sequence ID" value="MBU9735432.1"/>
    <property type="molecule type" value="Genomic_DNA"/>
</dbReference>
<dbReference type="GO" id="GO:0016740">
    <property type="term" value="F:transferase activity"/>
    <property type="evidence" value="ECO:0007669"/>
    <property type="project" value="UniProtKB-KW"/>
</dbReference>
<keyword evidence="4" id="KW-0540">Nuclease</keyword>
<evidence type="ECO:0000256" key="9">
    <source>
        <dbReference type="ARBA" id="ARBA00022840"/>
    </source>
</evidence>
<dbReference type="AlphaFoldDB" id="A0A949JX96"/>
<dbReference type="CDD" id="cd09680">
    <property type="entry name" value="Cas10_III"/>
    <property type="match status" value="1"/>
</dbReference>